<evidence type="ECO:0000313" key="4">
    <source>
        <dbReference type="Proteomes" id="UP001279681"/>
    </source>
</evidence>
<evidence type="ECO:0000259" key="2">
    <source>
        <dbReference type="PROSITE" id="PS51898"/>
    </source>
</evidence>
<organism evidence="3 4">
    <name type="scientific">Candidatus Cetobacterium colombiensis</name>
    <dbReference type="NCBI Taxonomy" id="3073100"/>
    <lineage>
        <taxon>Bacteria</taxon>
        <taxon>Fusobacteriati</taxon>
        <taxon>Fusobacteriota</taxon>
        <taxon>Fusobacteriia</taxon>
        <taxon>Fusobacteriales</taxon>
        <taxon>Fusobacteriaceae</taxon>
        <taxon>Cetobacterium</taxon>
    </lineage>
</organism>
<proteinExistence type="predicted"/>
<dbReference type="RefSeq" id="WP_320314253.1">
    <property type="nucleotide sequence ID" value="NZ_JAVIKH010000015.1"/>
</dbReference>
<reference evidence="4" key="1">
    <citation type="submission" date="2023-07" db="EMBL/GenBank/DDBJ databases">
        <authorList>
            <person name="Colorado M.A."/>
            <person name="Villamil L.M."/>
            <person name="Melo J.F."/>
            <person name="Rodriguez J.A."/>
            <person name="Ruiz R.Y."/>
        </authorList>
    </citation>
    <scope>NUCLEOTIDE SEQUENCE [LARGE SCALE GENOMIC DNA]</scope>
    <source>
        <strain evidence="4">C33</strain>
    </source>
</reference>
<dbReference type="EMBL" id="JAVIKH010000015">
    <property type="protein sequence ID" value="MDX8336880.1"/>
    <property type="molecule type" value="Genomic_DNA"/>
</dbReference>
<name>A0ABU4WEQ1_9FUSO</name>
<accession>A0ABU4WEQ1</accession>
<feature type="domain" description="Tyr recombinase" evidence="2">
    <location>
        <begin position="3"/>
        <end position="193"/>
    </location>
</feature>
<evidence type="ECO:0000313" key="3">
    <source>
        <dbReference type="EMBL" id="MDX8336880.1"/>
    </source>
</evidence>
<dbReference type="Proteomes" id="UP001279681">
    <property type="component" value="Unassembled WGS sequence"/>
</dbReference>
<dbReference type="InterPro" id="IPR013762">
    <property type="entry name" value="Integrase-like_cat_sf"/>
</dbReference>
<keyword evidence="4" id="KW-1185">Reference proteome</keyword>
<dbReference type="Pfam" id="PF00589">
    <property type="entry name" value="Phage_integrase"/>
    <property type="match status" value="1"/>
</dbReference>
<gene>
    <name evidence="3" type="ORF">RFV38_10295</name>
</gene>
<sequence length="196" mass="22263">MKNTVEGFKNEIDLKIFESRLAEINPTCFLVWKVGVNLALRVSDVLKITVDQAKNYLLTGNYLAVDRKTGKVNHVKINENTSIALKEALELRKKAIVSEDNPFLFVGEGNRTSKSKNHITRQAVDKYFKIAVFDENLNIRVGTHTMRKTWGNLAYSKGYKLELIMKRLNHSSQSTTLLYLGITDSDMNKVVAELNI</sequence>
<dbReference type="InterPro" id="IPR002104">
    <property type="entry name" value="Integrase_catalytic"/>
</dbReference>
<dbReference type="PROSITE" id="PS51898">
    <property type="entry name" value="TYR_RECOMBINASE"/>
    <property type="match status" value="1"/>
</dbReference>
<dbReference type="InterPro" id="IPR011010">
    <property type="entry name" value="DNA_brk_join_enz"/>
</dbReference>
<dbReference type="Gene3D" id="1.10.443.10">
    <property type="entry name" value="Intergrase catalytic core"/>
    <property type="match status" value="1"/>
</dbReference>
<keyword evidence="1" id="KW-0233">DNA recombination</keyword>
<comment type="caution">
    <text evidence="3">The sequence shown here is derived from an EMBL/GenBank/DDBJ whole genome shotgun (WGS) entry which is preliminary data.</text>
</comment>
<protein>
    <submittedName>
        <fullName evidence="3">Tyrosine-type recombinase/integrase</fullName>
    </submittedName>
</protein>
<dbReference type="SUPFAM" id="SSF56349">
    <property type="entry name" value="DNA breaking-rejoining enzymes"/>
    <property type="match status" value="1"/>
</dbReference>
<evidence type="ECO:0000256" key="1">
    <source>
        <dbReference type="ARBA" id="ARBA00023172"/>
    </source>
</evidence>